<organism evidence="2 3">
    <name type="scientific">Streptomyces oceani</name>
    <dbReference type="NCBI Taxonomy" id="1075402"/>
    <lineage>
        <taxon>Bacteria</taxon>
        <taxon>Bacillati</taxon>
        <taxon>Actinomycetota</taxon>
        <taxon>Actinomycetes</taxon>
        <taxon>Kitasatosporales</taxon>
        <taxon>Streptomycetaceae</taxon>
        <taxon>Streptomyces</taxon>
    </lineage>
</organism>
<feature type="region of interest" description="Disordered" evidence="1">
    <location>
        <begin position="43"/>
        <end position="105"/>
    </location>
</feature>
<comment type="caution">
    <text evidence="2">The sequence shown here is derived from an EMBL/GenBank/DDBJ whole genome shotgun (WGS) entry which is preliminary data.</text>
</comment>
<sequence length="105" mass="11579">MTETTTKDVIRAVTDVSFPANKDELLRVARSNDASPGVLAALREMPPEEYANRDEVARSVRTAPDADRPHSAAQRAEQARKGGKPGLSERLRDAERPPVEEELEN</sequence>
<protein>
    <recommendedName>
        <fullName evidence="4">DUF2795 domain-containing protein</fullName>
    </recommendedName>
</protein>
<name>A0A1E7JY93_9ACTN</name>
<evidence type="ECO:0000313" key="2">
    <source>
        <dbReference type="EMBL" id="OEU96629.1"/>
    </source>
</evidence>
<dbReference type="AlphaFoldDB" id="A0A1E7JY93"/>
<reference evidence="2 3" key="1">
    <citation type="journal article" date="2016" name="Front. Microbiol.">
        <title>Comparative Genomics Analysis of Streptomyces Species Reveals Their Adaptation to the Marine Environment and Their Diversity at the Genomic Level.</title>
        <authorList>
            <person name="Tian X."/>
            <person name="Zhang Z."/>
            <person name="Yang T."/>
            <person name="Chen M."/>
            <person name="Li J."/>
            <person name="Chen F."/>
            <person name="Yang J."/>
            <person name="Li W."/>
            <person name="Zhang B."/>
            <person name="Zhang Z."/>
            <person name="Wu J."/>
            <person name="Zhang C."/>
            <person name="Long L."/>
            <person name="Xiao J."/>
        </authorList>
    </citation>
    <scope>NUCLEOTIDE SEQUENCE [LARGE SCALE GENOMIC DNA]</scope>
    <source>
        <strain evidence="2 3">SCSIO 02100</strain>
    </source>
</reference>
<feature type="compositionally biased region" description="Basic and acidic residues" evidence="1">
    <location>
        <begin position="87"/>
        <end position="99"/>
    </location>
</feature>
<evidence type="ECO:0000256" key="1">
    <source>
        <dbReference type="SAM" id="MobiDB-lite"/>
    </source>
</evidence>
<proteinExistence type="predicted"/>
<accession>A0A1E7JY93</accession>
<dbReference type="OrthoDB" id="5116616at2"/>
<dbReference type="InterPro" id="IPR021527">
    <property type="entry name" value="DUF2795"/>
</dbReference>
<evidence type="ECO:0000313" key="3">
    <source>
        <dbReference type="Proteomes" id="UP000176101"/>
    </source>
</evidence>
<dbReference type="RefSeq" id="WP_070197961.1">
    <property type="nucleotide sequence ID" value="NZ_LJGU01000136.1"/>
</dbReference>
<feature type="compositionally biased region" description="Basic and acidic residues" evidence="1">
    <location>
        <begin position="50"/>
        <end position="70"/>
    </location>
</feature>
<gene>
    <name evidence="2" type="ORF">AN216_19410</name>
</gene>
<evidence type="ECO:0008006" key="4">
    <source>
        <dbReference type="Google" id="ProtNLM"/>
    </source>
</evidence>
<dbReference type="EMBL" id="LJGU01000136">
    <property type="protein sequence ID" value="OEU96629.1"/>
    <property type="molecule type" value="Genomic_DNA"/>
</dbReference>
<dbReference type="Pfam" id="PF11387">
    <property type="entry name" value="DUF2795"/>
    <property type="match status" value="1"/>
</dbReference>
<dbReference type="Proteomes" id="UP000176101">
    <property type="component" value="Unassembled WGS sequence"/>
</dbReference>
<keyword evidence="3" id="KW-1185">Reference proteome</keyword>